<dbReference type="GO" id="GO:0050661">
    <property type="term" value="F:NADP binding"/>
    <property type="evidence" value="ECO:0007669"/>
    <property type="project" value="InterPro"/>
</dbReference>
<keyword evidence="5" id="KW-0560">Oxidoreductase</keyword>
<evidence type="ECO:0000256" key="1">
    <source>
        <dbReference type="ARBA" id="ARBA00001917"/>
    </source>
</evidence>
<keyword evidence="4" id="KW-0521">NADP</keyword>
<evidence type="ECO:0000313" key="8">
    <source>
        <dbReference type="Proteomes" id="UP000726737"/>
    </source>
</evidence>
<dbReference type="SUPFAM" id="SSF51395">
    <property type="entry name" value="FMN-linked oxidoreductases"/>
    <property type="match status" value="1"/>
</dbReference>
<dbReference type="PANTHER" id="PTHR43303">
    <property type="entry name" value="NADPH DEHYDROGENASE C23G7.10C-RELATED"/>
    <property type="match status" value="1"/>
</dbReference>
<dbReference type="PANTHER" id="PTHR43303:SF4">
    <property type="entry name" value="NADPH DEHYDROGENASE C23G7.10C-RELATED"/>
    <property type="match status" value="1"/>
</dbReference>
<dbReference type="Pfam" id="PF00724">
    <property type="entry name" value="Oxidored_FMN"/>
    <property type="match status" value="1"/>
</dbReference>
<comment type="cofactor">
    <cofactor evidence="1">
        <name>FMN</name>
        <dbReference type="ChEBI" id="CHEBI:58210"/>
    </cofactor>
</comment>
<dbReference type="InterPro" id="IPR001155">
    <property type="entry name" value="OxRdtase_FMN_N"/>
</dbReference>
<dbReference type="InterPro" id="IPR044152">
    <property type="entry name" value="YqjM-like"/>
</dbReference>
<dbReference type="Gene3D" id="3.20.20.70">
    <property type="entry name" value="Aldolase class I"/>
    <property type="match status" value="1"/>
</dbReference>
<keyword evidence="2" id="KW-0285">Flavoprotein</keyword>
<evidence type="ECO:0000256" key="3">
    <source>
        <dbReference type="ARBA" id="ARBA00022643"/>
    </source>
</evidence>
<keyword evidence="3" id="KW-0288">FMN</keyword>
<dbReference type="AlphaFoldDB" id="A0A9P6PSS5"/>
<sequence length="439" mass="47669">MLSLLYLLANAGKFAPTDTTRKISSKPTHGSNIHYDIIPSSPSYAQESFHIRPPVAPGTSVGDLETTPLLFKPIIIKGLHMANRVIVAPMCQFSSRDGFMTDYHLVHLGSFAIHGAALVVAEATAVEPRGRISPADTGIWSDDHIPAIKRVADFIHAQGSKMGIQLGHAGRKARSICLRALASTKAPFNPEVFSETEYWPHDVVGPSGGPDFQWDEKHIVPRELSIDEIQEIVKAFGAATVRAEKAGMDTVEIHGAHGYLIHNFLSPISNQRTDKYGGSLENRARFMLEVVKEVCANFPSEKPVILRISASDCVEHLNIPSFDVEQAVQVSKWAKDAGIDIIHVSSAGNTALQKVAYSPGYQVHYAERIRKGVPGVVVAAVGSITNGIQAQEILEQGKADLIAAARVFLKYPSFALEAARELDVPVSYTLQYSAAKSVH</sequence>
<dbReference type="InterPro" id="IPR013785">
    <property type="entry name" value="Aldolase_TIM"/>
</dbReference>
<keyword evidence="8" id="KW-1185">Reference proteome</keyword>
<evidence type="ECO:0000259" key="6">
    <source>
        <dbReference type="Pfam" id="PF00724"/>
    </source>
</evidence>
<proteinExistence type="predicted"/>
<name>A0A9P6PSS5_9FUNG</name>
<organism evidence="7 8">
    <name type="scientific">Mortierella polycephala</name>
    <dbReference type="NCBI Taxonomy" id="41804"/>
    <lineage>
        <taxon>Eukaryota</taxon>
        <taxon>Fungi</taxon>
        <taxon>Fungi incertae sedis</taxon>
        <taxon>Mucoromycota</taxon>
        <taxon>Mortierellomycotina</taxon>
        <taxon>Mortierellomycetes</taxon>
        <taxon>Mortierellales</taxon>
        <taxon>Mortierellaceae</taxon>
        <taxon>Mortierella</taxon>
    </lineage>
</organism>
<dbReference type="GO" id="GO:0010181">
    <property type="term" value="F:FMN binding"/>
    <property type="evidence" value="ECO:0007669"/>
    <property type="project" value="InterPro"/>
</dbReference>
<evidence type="ECO:0000256" key="5">
    <source>
        <dbReference type="ARBA" id="ARBA00023002"/>
    </source>
</evidence>
<evidence type="ECO:0000256" key="4">
    <source>
        <dbReference type="ARBA" id="ARBA00022857"/>
    </source>
</evidence>
<reference evidence="7" key="1">
    <citation type="journal article" date="2020" name="Fungal Divers.">
        <title>Resolving the Mortierellaceae phylogeny through synthesis of multi-gene phylogenetics and phylogenomics.</title>
        <authorList>
            <person name="Vandepol N."/>
            <person name="Liber J."/>
            <person name="Desiro A."/>
            <person name="Na H."/>
            <person name="Kennedy M."/>
            <person name="Barry K."/>
            <person name="Grigoriev I.V."/>
            <person name="Miller A.N."/>
            <person name="O'Donnell K."/>
            <person name="Stajich J.E."/>
            <person name="Bonito G."/>
        </authorList>
    </citation>
    <scope>NUCLEOTIDE SEQUENCE</scope>
    <source>
        <strain evidence="7">KOD948</strain>
    </source>
</reference>
<gene>
    <name evidence="7" type="ORF">BG011_007126</name>
</gene>
<dbReference type="Proteomes" id="UP000726737">
    <property type="component" value="Unassembled WGS sequence"/>
</dbReference>
<dbReference type="GO" id="GO:0003959">
    <property type="term" value="F:NADPH dehydrogenase activity"/>
    <property type="evidence" value="ECO:0007669"/>
    <property type="project" value="InterPro"/>
</dbReference>
<evidence type="ECO:0000313" key="7">
    <source>
        <dbReference type="EMBL" id="KAG0252202.1"/>
    </source>
</evidence>
<evidence type="ECO:0000256" key="2">
    <source>
        <dbReference type="ARBA" id="ARBA00022630"/>
    </source>
</evidence>
<dbReference type="EMBL" id="JAAAJA010000537">
    <property type="protein sequence ID" value="KAG0252202.1"/>
    <property type="molecule type" value="Genomic_DNA"/>
</dbReference>
<dbReference type="OrthoDB" id="72788at2759"/>
<protein>
    <recommendedName>
        <fullName evidence="6">NADH:flavin oxidoreductase/NADH oxidase N-terminal domain-containing protein</fullName>
    </recommendedName>
</protein>
<accession>A0A9P6PSS5</accession>
<dbReference type="CDD" id="cd02932">
    <property type="entry name" value="OYE_YqiM_FMN"/>
    <property type="match status" value="1"/>
</dbReference>
<comment type="caution">
    <text evidence="7">The sequence shown here is derived from an EMBL/GenBank/DDBJ whole genome shotgun (WGS) entry which is preliminary data.</text>
</comment>
<feature type="domain" description="NADH:flavin oxidoreductase/NADH oxidase N-terminal" evidence="6">
    <location>
        <begin position="70"/>
        <end position="421"/>
    </location>
</feature>